<protein>
    <recommendedName>
        <fullName evidence="4">DUF2680 domain-containing protein</fullName>
    </recommendedName>
</protein>
<dbReference type="EMBL" id="LOEE01000006">
    <property type="protein sequence ID" value="KXG78237.1"/>
    <property type="molecule type" value="Genomic_DNA"/>
</dbReference>
<gene>
    <name evidence="2" type="ORF">AN619_02120</name>
</gene>
<name>A0A140LCG2_9FIRM</name>
<dbReference type="AlphaFoldDB" id="A0A140LCG2"/>
<dbReference type="InterPro" id="IPR024485">
    <property type="entry name" value="DUF2680"/>
</dbReference>
<feature type="chain" id="PRO_5007491640" description="DUF2680 domain-containing protein" evidence="1">
    <location>
        <begin position="24"/>
        <end position="116"/>
    </location>
</feature>
<reference evidence="2 3" key="1">
    <citation type="submission" date="2015-12" db="EMBL/GenBank/DDBJ databases">
        <title>Draft genome sequence of the thermoanaerobe Thermotalea metallivorans, an isolate from the runoff channel of the Great Artesian Basin, Australia.</title>
        <authorList>
            <person name="Patel B.K."/>
        </authorList>
    </citation>
    <scope>NUCLEOTIDE SEQUENCE [LARGE SCALE GENOMIC DNA]</scope>
    <source>
        <strain evidence="2 3">B2-1</strain>
    </source>
</reference>
<proteinExistence type="predicted"/>
<dbReference type="Proteomes" id="UP000070456">
    <property type="component" value="Unassembled WGS sequence"/>
</dbReference>
<keyword evidence="1" id="KW-0732">Signal</keyword>
<evidence type="ECO:0008006" key="4">
    <source>
        <dbReference type="Google" id="ProtNLM"/>
    </source>
</evidence>
<dbReference type="STRING" id="520762.AN619_02120"/>
<evidence type="ECO:0000256" key="1">
    <source>
        <dbReference type="SAM" id="SignalP"/>
    </source>
</evidence>
<accession>A0A140LCG2</accession>
<feature type="signal peptide" evidence="1">
    <location>
        <begin position="1"/>
        <end position="23"/>
    </location>
</feature>
<organism evidence="2 3">
    <name type="scientific">Thermotalea metallivorans</name>
    <dbReference type="NCBI Taxonomy" id="520762"/>
    <lineage>
        <taxon>Bacteria</taxon>
        <taxon>Bacillati</taxon>
        <taxon>Bacillota</taxon>
        <taxon>Clostridia</taxon>
        <taxon>Peptostreptococcales</taxon>
        <taxon>Thermotaleaceae</taxon>
        <taxon>Thermotalea</taxon>
    </lineage>
</organism>
<evidence type="ECO:0000313" key="2">
    <source>
        <dbReference type="EMBL" id="KXG78237.1"/>
    </source>
</evidence>
<evidence type="ECO:0000313" key="3">
    <source>
        <dbReference type="Proteomes" id="UP000070456"/>
    </source>
</evidence>
<dbReference type="RefSeq" id="WP_068554226.1">
    <property type="nucleotide sequence ID" value="NZ_LOEE01000006.1"/>
</dbReference>
<dbReference type="Pfam" id="PF10925">
    <property type="entry name" value="DUF2680"/>
    <property type="match status" value="1"/>
</dbReference>
<comment type="caution">
    <text evidence="2">The sequence shown here is derived from an EMBL/GenBank/DDBJ whole genome shotgun (WGS) entry which is preliminary data.</text>
</comment>
<sequence length="116" mass="12872">MKKIIILSIVAVMILSLGLVAFAETQDTKEIPVWFTEMIKWKKEQIQKALDAKQITEEQAKFFNERLDAMEKYHKENGFNFPAGCGMGGGFGKGGRGFGGGMMRGFFGPAPQTNSF</sequence>
<keyword evidence="3" id="KW-1185">Reference proteome</keyword>